<keyword evidence="4" id="KW-1185">Reference proteome</keyword>
<proteinExistence type="inferred from homology"/>
<dbReference type="PANTHER" id="PTHR43300">
    <property type="entry name" value="ACETYLTRANSFERASE"/>
    <property type="match status" value="1"/>
</dbReference>
<name>A0ABX8LHU5_9BACT</name>
<dbReference type="Proteomes" id="UP000683559">
    <property type="component" value="Chromosome"/>
</dbReference>
<reference evidence="3 4" key="1">
    <citation type="submission" date="2021-06" db="EMBL/GenBank/DDBJ databases">
        <title>Gemonas diversity in paddy soil.</title>
        <authorList>
            <person name="Liu G."/>
        </authorList>
    </citation>
    <scope>NUCLEOTIDE SEQUENCE [LARGE SCALE GENOMIC DNA]</scope>
    <source>
        <strain evidence="3 4">RG2</strain>
    </source>
</reference>
<dbReference type="PROSITE" id="PS00101">
    <property type="entry name" value="HEXAPEP_TRANSFERASES"/>
    <property type="match status" value="1"/>
</dbReference>
<dbReference type="Pfam" id="PF00132">
    <property type="entry name" value="Hexapep"/>
    <property type="match status" value="1"/>
</dbReference>
<comment type="similarity">
    <text evidence="1">Belongs to the transferase hexapeptide repeat family.</text>
</comment>
<evidence type="ECO:0000313" key="4">
    <source>
        <dbReference type="Proteomes" id="UP000683559"/>
    </source>
</evidence>
<dbReference type="InterPro" id="IPR001451">
    <property type="entry name" value="Hexapep"/>
</dbReference>
<gene>
    <name evidence="3" type="ORF">KP001_03040</name>
</gene>
<dbReference type="InterPro" id="IPR050179">
    <property type="entry name" value="Trans_hexapeptide_repeat"/>
</dbReference>
<dbReference type="InterPro" id="IPR018357">
    <property type="entry name" value="Hexapep_transf_CS"/>
</dbReference>
<protein>
    <submittedName>
        <fullName evidence="3">NeuD/PglB/VioB family sugar acetyltransferase</fullName>
    </submittedName>
</protein>
<sequence>MPDLVLWGATGQAKVLFDLVHGSDRRLVGLVDNRDIASPIPGVPLFVGEAGLDRFLHGRSGSETLIGGVAVGGGRGADRLMLMDLFKARGIALPTFVHRTAFTAFNAVIGEGCQILAQAAVCANVTLGRGVIVNTAASIDHDGVVGDGVHLGPGARLAGEVTVEAFAFIGTGAVILPRVTIGAGAMVGAGAVVTKDVPAGVTVVGNPARVRMKEGATP</sequence>
<dbReference type="NCBIfam" id="TIGR03570">
    <property type="entry name" value="NeuD_NnaD"/>
    <property type="match status" value="1"/>
</dbReference>
<dbReference type="PANTHER" id="PTHR43300:SF7">
    <property type="entry name" value="UDP-N-ACETYLBACILLOSAMINE N-ACETYLTRANSFERASE"/>
    <property type="match status" value="1"/>
</dbReference>
<evidence type="ECO:0000313" key="3">
    <source>
        <dbReference type="EMBL" id="QXE91537.1"/>
    </source>
</evidence>
<evidence type="ECO:0000256" key="2">
    <source>
        <dbReference type="ARBA" id="ARBA00023315"/>
    </source>
</evidence>
<dbReference type="InterPro" id="IPR020019">
    <property type="entry name" value="AcTrfase_PglD-like"/>
</dbReference>
<organism evidence="3 4">
    <name type="scientific">Geomonas subterranea</name>
    <dbReference type="NCBI Taxonomy" id="2847989"/>
    <lineage>
        <taxon>Bacteria</taxon>
        <taxon>Pseudomonadati</taxon>
        <taxon>Thermodesulfobacteriota</taxon>
        <taxon>Desulfuromonadia</taxon>
        <taxon>Geobacterales</taxon>
        <taxon>Geobacteraceae</taxon>
        <taxon>Geomonas</taxon>
    </lineage>
</organism>
<dbReference type="EMBL" id="CP077683">
    <property type="protein sequence ID" value="QXE91537.1"/>
    <property type="molecule type" value="Genomic_DNA"/>
</dbReference>
<evidence type="ECO:0000256" key="1">
    <source>
        <dbReference type="ARBA" id="ARBA00007274"/>
    </source>
</evidence>
<keyword evidence="2" id="KW-0808">Transferase</keyword>
<keyword evidence="2" id="KW-0012">Acyltransferase</keyword>
<dbReference type="CDD" id="cd03360">
    <property type="entry name" value="LbH_AT_putative"/>
    <property type="match status" value="1"/>
</dbReference>
<accession>A0ABX8LHU5</accession>
<dbReference type="RefSeq" id="WP_217288118.1">
    <property type="nucleotide sequence ID" value="NZ_CP077683.1"/>
</dbReference>